<name>A0A1J1GZA7_PLAGA</name>
<organism evidence="1 2">
    <name type="scientific">Plasmodium gallinaceum</name>
    <dbReference type="NCBI Taxonomy" id="5849"/>
    <lineage>
        <taxon>Eukaryota</taxon>
        <taxon>Sar</taxon>
        <taxon>Alveolata</taxon>
        <taxon>Apicomplexa</taxon>
        <taxon>Aconoidasida</taxon>
        <taxon>Haemosporida</taxon>
        <taxon>Plasmodiidae</taxon>
        <taxon>Plasmodium</taxon>
        <taxon>Plasmodium (Haemamoeba)</taxon>
    </lineage>
</organism>
<proteinExistence type="predicted"/>
<evidence type="ECO:0000313" key="2">
    <source>
        <dbReference type="Proteomes" id="UP000220797"/>
    </source>
</evidence>
<accession>A0A1J1GZA7</accession>
<dbReference type="EMBL" id="CVMV01000117">
    <property type="protein sequence ID" value="CRG97902.1"/>
    <property type="molecule type" value="Genomic_DNA"/>
</dbReference>
<dbReference type="AlphaFoldDB" id="A0A1J1GZA7"/>
<dbReference type="OMA" id="YNPYFCK"/>
<dbReference type="Proteomes" id="UP000220797">
    <property type="component" value="Unassembled WGS sequence"/>
</dbReference>
<dbReference type="VEuPathDB" id="PlasmoDB:PGAL8A_00033900"/>
<reference evidence="1" key="1">
    <citation type="submission" date="2015-04" db="EMBL/GenBank/DDBJ databases">
        <authorList>
            <consortium name="Pathogen Informatics"/>
        </authorList>
    </citation>
    <scope>NUCLEOTIDE SEQUENCE [LARGE SCALE GENOMIC DNA]</scope>
    <source>
        <strain evidence="1">8A</strain>
    </source>
</reference>
<dbReference type="GeneID" id="39728862"/>
<gene>
    <name evidence="1" type="ORF">PGAL8A_00033900</name>
</gene>
<dbReference type="OrthoDB" id="376677at2759"/>
<keyword evidence="2" id="KW-1185">Reference proteome</keyword>
<comment type="caution">
    <text evidence="1">The sequence shown here is derived from an EMBL/GenBank/DDBJ whole genome shotgun (WGS) entry which is preliminary data.</text>
</comment>
<dbReference type="RefSeq" id="XP_028530701.1">
    <property type="nucleotide sequence ID" value="XM_028674338.1"/>
</dbReference>
<sequence>MEKYKLFFDEIKEENKKIAKKIIFVNNKIKYKVLNNRKIEFYKYFINSYEDEKKKNVYKYYKHKIVNSKKKKKYLDNNFPYFEIYKNTNDAFKNNFQEYNIFKIIKDYDELKLFDFCSKNNIKNCSHLFSHFIEIIIKKRDLYNINNVLLLTNSIRKLNYYHPYFCKLICREVHLDIYKIKDINKITDFINFLMHFNIFNFYYLNKIYKYIIYLITQNNEWKIINSNNSDLKKKLHITEEITNNPNNSLIPINNNNVIILLKSFLKYKYFDINLLKLLIYICNHDKYIHLKNIECLYYLSKLSEHYNFINKDYSSDFFNIFKNVINDKLNYNDFILLLKTFYNIYKTYNTIELDHYNLIIQNYKHLEKEILMKNSLVEVSYDNYILINSNKKEKVMIKNKNKGKDKDYSFIKVKNNKLIKNETFLPFNNTIDTNLKKQNINSDYLILHYDNEIYTSDINFYNLFDTVKYIILFIELKILKFAPFKKKSLAEIEFLKRKNFERDNEKNIYKYISQNINEEQNENMEYILRKNKQENFDDSNLQFLFYLNYLNHEKFKKEKNKSEFEGNIQEKKKKENKEIEEKTEIQKKKNISSEDINNYLNDKKNIKFNLNDNTYFSHIFNNLSSIQLANIEDHILNKSFKFLLLFKNNLQILDVNDIADLFYSLTVFQIIQGYQKGIIKKNKYGYYKIKDDKENEELYKVLSNILIKKLINIKEENLYKIILSCANTAYSNYYLKNFNRYIKFSKMRKLMNC</sequence>
<protein>
    <submittedName>
        <fullName evidence="1">Uncharacterized protein</fullName>
    </submittedName>
</protein>
<evidence type="ECO:0000313" key="1">
    <source>
        <dbReference type="EMBL" id="CRG97902.1"/>
    </source>
</evidence>